<keyword evidence="12" id="KW-1185">Reference proteome</keyword>
<reference evidence="11 12" key="1">
    <citation type="submission" date="2017-04" db="EMBL/GenBank/DDBJ databases">
        <authorList>
            <person name="Varghese N."/>
            <person name="Submissions S."/>
        </authorList>
    </citation>
    <scope>NUCLEOTIDE SEQUENCE [LARGE SCALE GENOMIC DNA]</scope>
    <source>
        <strain evidence="11 12">DSM 9789</strain>
    </source>
</reference>
<dbReference type="InterPro" id="IPR011060">
    <property type="entry name" value="RibuloseP-bd_barrel"/>
</dbReference>
<dbReference type="PANTHER" id="PTHR32119">
    <property type="entry name" value="OROTIDINE 5'-PHOSPHATE DECARBOXYLASE"/>
    <property type="match status" value="1"/>
</dbReference>
<feature type="active site" description="For OMPdecase activity" evidence="8">
    <location>
        <position position="59"/>
    </location>
</feature>
<feature type="active site" description="For OMPdecase activity" evidence="8">
    <location>
        <position position="62"/>
    </location>
</feature>
<dbReference type="GO" id="GO:0044205">
    <property type="term" value="P:'de novo' UMP biosynthetic process"/>
    <property type="evidence" value="ECO:0007669"/>
    <property type="project" value="UniProtKB-UniPathway"/>
</dbReference>
<evidence type="ECO:0000256" key="8">
    <source>
        <dbReference type="PIRSR" id="PIRSR614732-1"/>
    </source>
</evidence>
<dbReference type="GO" id="GO:0006207">
    <property type="term" value="P:'de novo' pyrimidine nucleobase biosynthetic process"/>
    <property type="evidence" value="ECO:0007669"/>
    <property type="project" value="InterPro"/>
</dbReference>
<feature type="binding site" evidence="9">
    <location>
        <position position="31"/>
    </location>
    <ligand>
        <name>substrate</name>
    </ligand>
</feature>
<evidence type="ECO:0000256" key="1">
    <source>
        <dbReference type="ARBA" id="ARBA00004861"/>
    </source>
</evidence>
<dbReference type="RefSeq" id="WP_084273231.1">
    <property type="nucleotide sequence ID" value="NZ_FWYE01000005.1"/>
</dbReference>
<feature type="binding site" evidence="9">
    <location>
        <position position="9"/>
    </location>
    <ligand>
        <name>substrate</name>
    </ligand>
</feature>
<feature type="binding site" evidence="9">
    <location>
        <position position="185"/>
    </location>
    <ligand>
        <name>substrate</name>
    </ligand>
</feature>
<evidence type="ECO:0000259" key="10">
    <source>
        <dbReference type="SMART" id="SM00934"/>
    </source>
</evidence>
<dbReference type="GO" id="GO:0005829">
    <property type="term" value="C:cytosol"/>
    <property type="evidence" value="ECO:0007669"/>
    <property type="project" value="TreeGrafter"/>
</dbReference>
<evidence type="ECO:0000256" key="3">
    <source>
        <dbReference type="ARBA" id="ARBA00021923"/>
    </source>
</evidence>
<dbReference type="SUPFAM" id="SSF51366">
    <property type="entry name" value="Ribulose-phoshate binding barrel"/>
    <property type="match status" value="1"/>
</dbReference>
<evidence type="ECO:0000256" key="2">
    <source>
        <dbReference type="ARBA" id="ARBA00012321"/>
    </source>
</evidence>
<sequence length="207" mass="22868">MNRIIFALDVYDYNEALSLSRELSNDVFAIKVNWPLVMNNGISIVKEISRYSNVICDFKIADIDNTNRLITEKARENNAWGIITHSFTGRRSLKAVVSAAGDMKVFSLVSMSQESFIDNYTDDLVKMSMEENVYGLVAPGNRIDILRHIRSMSGDLKIIAPGIGAQGGGITDAIMAGADYVIIGRSIYSDPEPLKKVKSLNEILGDD</sequence>
<protein>
    <recommendedName>
        <fullName evidence="3">Orotidine 5'-phosphate decarboxylase</fullName>
        <ecNumber evidence="2">4.1.1.23</ecNumber>
    </recommendedName>
    <alternativeName>
        <fullName evidence="7">OMP decarboxylase</fullName>
    </alternativeName>
</protein>
<dbReference type="Gene3D" id="3.20.20.70">
    <property type="entry name" value="Aldolase class I"/>
    <property type="match status" value="1"/>
</dbReference>
<evidence type="ECO:0000256" key="5">
    <source>
        <dbReference type="ARBA" id="ARBA00022975"/>
    </source>
</evidence>
<dbReference type="Pfam" id="PF00215">
    <property type="entry name" value="OMPdecase"/>
    <property type="match status" value="1"/>
</dbReference>
<name>A0A8G2FY57_PICTO</name>
<dbReference type="CDD" id="cd04725">
    <property type="entry name" value="OMP_decarboxylase_like"/>
    <property type="match status" value="1"/>
</dbReference>
<keyword evidence="6" id="KW-0456">Lyase</keyword>
<dbReference type="InterPro" id="IPR013785">
    <property type="entry name" value="Aldolase_TIM"/>
</dbReference>
<evidence type="ECO:0000256" key="9">
    <source>
        <dbReference type="PIRSR" id="PIRSR614732-2"/>
    </source>
</evidence>
<dbReference type="EMBL" id="FWYE01000005">
    <property type="protein sequence ID" value="SMD31556.1"/>
    <property type="molecule type" value="Genomic_DNA"/>
</dbReference>
<gene>
    <name evidence="11" type="ORF">SAMN02745355_1507</name>
</gene>
<evidence type="ECO:0000256" key="7">
    <source>
        <dbReference type="ARBA" id="ARBA00033428"/>
    </source>
</evidence>
<evidence type="ECO:0000256" key="4">
    <source>
        <dbReference type="ARBA" id="ARBA00022793"/>
    </source>
</evidence>
<evidence type="ECO:0000313" key="11">
    <source>
        <dbReference type="EMBL" id="SMD31556.1"/>
    </source>
</evidence>
<dbReference type="AlphaFoldDB" id="A0A8G2FY57"/>
<accession>A0A8G2FY57</accession>
<dbReference type="EC" id="4.1.1.23" evidence="2"/>
<keyword evidence="4" id="KW-0210">Decarboxylase</keyword>
<organism evidence="11 12">
    <name type="scientific">Picrophilus torridus (strain ATCC 700027 / DSM 9790 / JCM 10055 / NBRC 100828 / KAW 2/3)</name>
    <dbReference type="NCBI Taxonomy" id="1122961"/>
    <lineage>
        <taxon>Archaea</taxon>
        <taxon>Methanobacteriati</taxon>
        <taxon>Thermoplasmatota</taxon>
        <taxon>Thermoplasmata</taxon>
        <taxon>Thermoplasmatales</taxon>
        <taxon>Picrophilaceae</taxon>
        <taxon>Picrophilus</taxon>
    </lineage>
</organism>
<feature type="active site" description="For OMPdecase activity" evidence="8">
    <location>
        <position position="57"/>
    </location>
</feature>
<dbReference type="PANTHER" id="PTHR32119:SF2">
    <property type="entry name" value="OROTIDINE 5'-PHOSPHATE DECARBOXYLASE"/>
    <property type="match status" value="1"/>
</dbReference>
<dbReference type="UniPathway" id="UPA00070">
    <property type="reaction ID" value="UER00120"/>
</dbReference>
<dbReference type="NCBIfam" id="NF010386">
    <property type="entry name" value="PRK13813.1"/>
    <property type="match status" value="1"/>
</dbReference>
<keyword evidence="5" id="KW-0665">Pyrimidine biosynthesis</keyword>
<proteinExistence type="predicted"/>
<dbReference type="Proteomes" id="UP000192315">
    <property type="component" value="Unassembled WGS sequence"/>
</dbReference>
<evidence type="ECO:0000313" key="12">
    <source>
        <dbReference type="Proteomes" id="UP000192315"/>
    </source>
</evidence>
<dbReference type="InterPro" id="IPR014732">
    <property type="entry name" value="OMPdecase"/>
</dbReference>
<dbReference type="SMART" id="SM00934">
    <property type="entry name" value="OMPdecase"/>
    <property type="match status" value="1"/>
</dbReference>
<evidence type="ECO:0000256" key="6">
    <source>
        <dbReference type="ARBA" id="ARBA00023239"/>
    </source>
</evidence>
<dbReference type="GO" id="GO:0004590">
    <property type="term" value="F:orotidine-5'-phosphate decarboxylase activity"/>
    <property type="evidence" value="ECO:0007669"/>
    <property type="project" value="UniProtKB-EC"/>
</dbReference>
<feature type="binding site" evidence="9">
    <location>
        <position position="184"/>
    </location>
    <ligand>
        <name>substrate</name>
    </ligand>
</feature>
<comment type="caution">
    <text evidence="11">The sequence shown here is derived from an EMBL/GenBank/DDBJ whole genome shotgun (WGS) entry which is preliminary data.</text>
</comment>
<comment type="pathway">
    <text evidence="1">Pyrimidine metabolism; UMP biosynthesis via de novo pathway; UMP from orotate: step 2/2.</text>
</comment>
<dbReference type="InterPro" id="IPR001754">
    <property type="entry name" value="OMPdeCOase_dom"/>
</dbReference>
<dbReference type="NCBIfam" id="TIGR01740">
    <property type="entry name" value="pyrF"/>
    <property type="match status" value="1"/>
</dbReference>
<feature type="domain" description="Orotidine 5'-phosphate decarboxylase" evidence="10">
    <location>
        <begin position="3"/>
        <end position="200"/>
    </location>
</feature>